<comment type="caution">
    <text evidence="1">The sequence shown here is derived from an EMBL/GenBank/DDBJ whole genome shotgun (WGS) entry which is preliminary data.</text>
</comment>
<organism evidence="1 2">
    <name type="scientific">Racocetra persica</name>
    <dbReference type="NCBI Taxonomy" id="160502"/>
    <lineage>
        <taxon>Eukaryota</taxon>
        <taxon>Fungi</taxon>
        <taxon>Fungi incertae sedis</taxon>
        <taxon>Mucoromycota</taxon>
        <taxon>Glomeromycotina</taxon>
        <taxon>Glomeromycetes</taxon>
        <taxon>Diversisporales</taxon>
        <taxon>Gigasporaceae</taxon>
        <taxon>Racocetra</taxon>
    </lineage>
</organism>
<sequence>MASVKKDPEIDNKDVVINVLTKNYVDQSYVDLKLTCYHPTSIYYLTNMTAVIKKDSVNIKVEYDYEKQPNAIFVEIKRPK</sequence>
<accession>A0ACA9MXU6</accession>
<name>A0ACA9MXU6_9GLOM</name>
<dbReference type="EMBL" id="CAJVQC010010700">
    <property type="protein sequence ID" value="CAG8619638.1"/>
    <property type="molecule type" value="Genomic_DNA"/>
</dbReference>
<reference evidence="1" key="1">
    <citation type="submission" date="2021-06" db="EMBL/GenBank/DDBJ databases">
        <authorList>
            <person name="Kallberg Y."/>
            <person name="Tangrot J."/>
            <person name="Rosling A."/>
        </authorList>
    </citation>
    <scope>NUCLEOTIDE SEQUENCE</scope>
    <source>
        <strain evidence="1">MA461A</strain>
    </source>
</reference>
<gene>
    <name evidence="1" type="ORF">RPERSI_LOCUS6663</name>
</gene>
<proteinExistence type="predicted"/>
<keyword evidence="2" id="KW-1185">Reference proteome</keyword>
<evidence type="ECO:0000313" key="2">
    <source>
        <dbReference type="Proteomes" id="UP000789920"/>
    </source>
</evidence>
<protein>
    <submittedName>
        <fullName evidence="1">31218_t:CDS:1</fullName>
    </submittedName>
</protein>
<dbReference type="Proteomes" id="UP000789920">
    <property type="component" value="Unassembled WGS sequence"/>
</dbReference>
<evidence type="ECO:0000313" key="1">
    <source>
        <dbReference type="EMBL" id="CAG8619638.1"/>
    </source>
</evidence>